<evidence type="ECO:0000256" key="1">
    <source>
        <dbReference type="SAM" id="MobiDB-lite"/>
    </source>
</evidence>
<keyword evidence="3" id="KW-1185">Reference proteome</keyword>
<organism evidence="2 3">
    <name type="scientific">Streptomyces mashuensis</name>
    <dbReference type="NCBI Taxonomy" id="33904"/>
    <lineage>
        <taxon>Bacteria</taxon>
        <taxon>Bacillati</taxon>
        <taxon>Actinomycetota</taxon>
        <taxon>Actinomycetes</taxon>
        <taxon>Kitasatosporales</taxon>
        <taxon>Streptomycetaceae</taxon>
        <taxon>Streptomyces</taxon>
    </lineage>
</organism>
<comment type="caution">
    <text evidence="2">The sequence shown here is derived from an EMBL/GenBank/DDBJ whole genome shotgun (WGS) entry which is preliminary data.</text>
</comment>
<name>A0A919BA98_9ACTN</name>
<evidence type="ECO:0000313" key="2">
    <source>
        <dbReference type="EMBL" id="GHF70518.1"/>
    </source>
</evidence>
<accession>A0A919BA98</accession>
<protein>
    <submittedName>
        <fullName evidence="2">Uncharacterized protein</fullName>
    </submittedName>
</protein>
<dbReference type="EMBL" id="BNBD01000020">
    <property type="protein sequence ID" value="GHF70518.1"/>
    <property type="molecule type" value="Genomic_DNA"/>
</dbReference>
<proteinExistence type="predicted"/>
<dbReference type="Proteomes" id="UP000638313">
    <property type="component" value="Unassembled WGS sequence"/>
</dbReference>
<sequence length="156" mass="16342">MRVEQNYRRGGWVGRLDDGRRATDADLLGRNPHAFGEGVDGGDPTHRNGQRLDGLLGSVLLVRQVEGTGGLEVFFPGCDRAIPDSASVSAPVSGSTAVCTREFGVTPSRRRVPDRRARCGAMQQAGQSKTGVAAVSAAWQEAAAADGAARRSGPGR</sequence>
<feature type="region of interest" description="Disordered" evidence="1">
    <location>
        <begin position="23"/>
        <end position="48"/>
    </location>
</feature>
<reference evidence="2" key="2">
    <citation type="submission" date="2020-09" db="EMBL/GenBank/DDBJ databases">
        <authorList>
            <person name="Sun Q."/>
            <person name="Ohkuma M."/>
        </authorList>
    </citation>
    <scope>NUCLEOTIDE SEQUENCE</scope>
    <source>
        <strain evidence="2">JCM 4059</strain>
    </source>
</reference>
<dbReference type="RefSeq" id="WP_229891688.1">
    <property type="nucleotide sequence ID" value="NZ_BNBD01000020.1"/>
</dbReference>
<gene>
    <name evidence="2" type="ORF">GCM10010218_59710</name>
</gene>
<reference evidence="2" key="1">
    <citation type="journal article" date="2014" name="Int. J. Syst. Evol. Microbiol.">
        <title>Complete genome sequence of Corynebacterium casei LMG S-19264T (=DSM 44701T), isolated from a smear-ripened cheese.</title>
        <authorList>
            <consortium name="US DOE Joint Genome Institute (JGI-PGF)"/>
            <person name="Walter F."/>
            <person name="Albersmeier A."/>
            <person name="Kalinowski J."/>
            <person name="Ruckert C."/>
        </authorList>
    </citation>
    <scope>NUCLEOTIDE SEQUENCE</scope>
    <source>
        <strain evidence="2">JCM 4059</strain>
    </source>
</reference>
<evidence type="ECO:0000313" key="3">
    <source>
        <dbReference type="Proteomes" id="UP000638313"/>
    </source>
</evidence>
<dbReference type="AlphaFoldDB" id="A0A919BA98"/>